<feature type="compositionally biased region" description="Polar residues" evidence="1">
    <location>
        <begin position="420"/>
        <end position="436"/>
    </location>
</feature>
<accession>A0AAE0G7C4</accession>
<dbReference type="AlphaFoldDB" id="A0AAE0G7C4"/>
<keyword evidence="3" id="KW-1185">Reference proteome</keyword>
<gene>
    <name evidence="2" type="ORF">CYMTET_19470</name>
</gene>
<proteinExistence type="predicted"/>
<feature type="compositionally biased region" description="Basic and acidic residues" evidence="1">
    <location>
        <begin position="113"/>
        <end position="132"/>
    </location>
</feature>
<sequence>MADPFSSKSQLARTPLKEKEIGDTQVNESGKDMEADLGASKSVSKLSVTGGMKLARTPVSRPKKDIHDQSEVAGEPINSAHRYGTTPYLPVAESPNGPEVATILDPMKPSPRHPAEKRGRDISEEEQKYEDAVDEPMRLLWEAEAAASDETATRYAPKQGGTAEGIGSPKQDRQQTASPAVQLQVDMARYRSLGEQAAACIRMAVKSNLEAFELSKTIAKIKLAEAEWREKGAKLEREAAVLLNEIVAVDPNAATLWETPSFSSTQNRAIRPVGCGLNFLTPSRSAAPTPVPAPTRPPGLPQSATRLHDLPHSTPIIAFPAPSSLTTPLMALTAALKANKDAASMTTSSTCTAEAINTLTSRMDDVRLPASDSIPLEETKERHPEAHSELSAAAALRSAPSSALSCGLPLQSFLKPSTLSVHSSQGMSRGTAATPSQQQQQQQAQEIGCAVSPVGDRQEDVREASTIHVLHVPMSATPRTDLASTPAVGLTSEEEMTRDNFGFSTERSPQHKSKNAADALAGTTDAQRHNVAAERLERIRRCRPISHISTSPATSRQAALSMQDHIQRVPHTTGHVVGGQALLKPALGAGLWHLAVNGDGHLGALDDGMWLSLWYPSDGYCLFEGVGDSSAAGSIYVQCLGAFSPAGGLVIDTHFMGYWHLVVNGDGHWNDLDDGMWLSLWYPSGGYCLFEGVGDSSAAGSIYVQCLGAFSPAGGLVIDSHFMGHDMGYWHLVVNGDGHLGDLDDGMWLSLWYPSDGPAVFLNASHIHWDDSEMTSCF</sequence>
<protein>
    <submittedName>
        <fullName evidence="2">Uncharacterized protein</fullName>
    </submittedName>
</protein>
<feature type="region of interest" description="Disordered" evidence="1">
    <location>
        <begin position="1"/>
        <end position="132"/>
    </location>
</feature>
<evidence type="ECO:0000313" key="3">
    <source>
        <dbReference type="Proteomes" id="UP001190700"/>
    </source>
</evidence>
<feature type="compositionally biased region" description="Polar residues" evidence="1">
    <location>
        <begin position="1"/>
        <end position="12"/>
    </location>
</feature>
<reference evidence="2 3" key="1">
    <citation type="journal article" date="2015" name="Genome Biol. Evol.">
        <title>Comparative Genomics of a Bacterivorous Green Alga Reveals Evolutionary Causalities and Consequences of Phago-Mixotrophic Mode of Nutrition.</title>
        <authorList>
            <person name="Burns J.A."/>
            <person name="Paasch A."/>
            <person name="Narechania A."/>
            <person name="Kim E."/>
        </authorList>
    </citation>
    <scope>NUCLEOTIDE SEQUENCE [LARGE SCALE GENOMIC DNA]</scope>
    <source>
        <strain evidence="2 3">PLY_AMNH</strain>
    </source>
</reference>
<organism evidence="2 3">
    <name type="scientific">Cymbomonas tetramitiformis</name>
    <dbReference type="NCBI Taxonomy" id="36881"/>
    <lineage>
        <taxon>Eukaryota</taxon>
        <taxon>Viridiplantae</taxon>
        <taxon>Chlorophyta</taxon>
        <taxon>Pyramimonadophyceae</taxon>
        <taxon>Pyramimonadales</taxon>
        <taxon>Pyramimonadaceae</taxon>
        <taxon>Cymbomonas</taxon>
    </lineage>
</organism>
<evidence type="ECO:0000313" key="2">
    <source>
        <dbReference type="EMBL" id="KAK3272226.1"/>
    </source>
</evidence>
<comment type="caution">
    <text evidence="2">The sequence shown here is derived from an EMBL/GenBank/DDBJ whole genome shotgun (WGS) entry which is preliminary data.</text>
</comment>
<feature type="region of interest" description="Disordered" evidence="1">
    <location>
        <begin position="149"/>
        <end position="179"/>
    </location>
</feature>
<dbReference type="Proteomes" id="UP001190700">
    <property type="component" value="Unassembled WGS sequence"/>
</dbReference>
<feature type="region of interest" description="Disordered" evidence="1">
    <location>
        <begin position="502"/>
        <end position="521"/>
    </location>
</feature>
<dbReference type="EMBL" id="LGRX02009087">
    <property type="protein sequence ID" value="KAK3272226.1"/>
    <property type="molecule type" value="Genomic_DNA"/>
</dbReference>
<feature type="region of interest" description="Disordered" evidence="1">
    <location>
        <begin position="420"/>
        <end position="447"/>
    </location>
</feature>
<name>A0AAE0G7C4_9CHLO</name>
<evidence type="ECO:0000256" key="1">
    <source>
        <dbReference type="SAM" id="MobiDB-lite"/>
    </source>
</evidence>